<reference evidence="1" key="1">
    <citation type="journal article" date="2020" name="Stud. Mycol.">
        <title>101 Dothideomycetes genomes: a test case for predicting lifestyles and emergence of pathogens.</title>
        <authorList>
            <person name="Haridas S."/>
            <person name="Albert R."/>
            <person name="Binder M."/>
            <person name="Bloem J."/>
            <person name="Labutti K."/>
            <person name="Salamov A."/>
            <person name="Andreopoulos B."/>
            <person name="Baker S."/>
            <person name="Barry K."/>
            <person name="Bills G."/>
            <person name="Bluhm B."/>
            <person name="Cannon C."/>
            <person name="Castanera R."/>
            <person name="Culley D."/>
            <person name="Daum C."/>
            <person name="Ezra D."/>
            <person name="Gonzalez J."/>
            <person name="Henrissat B."/>
            <person name="Kuo A."/>
            <person name="Liang C."/>
            <person name="Lipzen A."/>
            <person name="Lutzoni F."/>
            <person name="Magnuson J."/>
            <person name="Mondo S."/>
            <person name="Nolan M."/>
            <person name="Ohm R."/>
            <person name="Pangilinan J."/>
            <person name="Park H.-J."/>
            <person name="Ramirez L."/>
            <person name="Alfaro M."/>
            <person name="Sun H."/>
            <person name="Tritt A."/>
            <person name="Yoshinaga Y."/>
            <person name="Zwiers L.-H."/>
            <person name="Turgeon B."/>
            <person name="Goodwin S."/>
            <person name="Spatafora J."/>
            <person name="Crous P."/>
            <person name="Grigoriev I."/>
        </authorList>
    </citation>
    <scope>NUCLEOTIDE SEQUENCE</scope>
    <source>
        <strain evidence="1">ATCC 200398</strain>
    </source>
</reference>
<proteinExistence type="predicted"/>
<organism evidence="1 2">
    <name type="scientific">Lindgomyces ingoldianus</name>
    <dbReference type="NCBI Taxonomy" id="673940"/>
    <lineage>
        <taxon>Eukaryota</taxon>
        <taxon>Fungi</taxon>
        <taxon>Dikarya</taxon>
        <taxon>Ascomycota</taxon>
        <taxon>Pezizomycotina</taxon>
        <taxon>Dothideomycetes</taxon>
        <taxon>Pleosporomycetidae</taxon>
        <taxon>Pleosporales</taxon>
        <taxon>Lindgomycetaceae</taxon>
        <taxon>Lindgomyces</taxon>
    </lineage>
</organism>
<keyword evidence="2" id="KW-1185">Reference proteome</keyword>
<evidence type="ECO:0000313" key="1">
    <source>
        <dbReference type="EMBL" id="KAF2477225.1"/>
    </source>
</evidence>
<accession>A0ACB6RDW2</accession>
<dbReference type="EMBL" id="MU003493">
    <property type="protein sequence ID" value="KAF2477225.1"/>
    <property type="molecule type" value="Genomic_DNA"/>
</dbReference>
<name>A0ACB6RDW2_9PLEO</name>
<gene>
    <name evidence="1" type="ORF">BDR25DRAFT_300236</name>
</gene>
<protein>
    <submittedName>
        <fullName evidence="1">Uncharacterized protein</fullName>
    </submittedName>
</protein>
<sequence length="278" mass="29954">MTSRLPIVSRTNVAGFPKPSGTKLSTSRCLTPSVPSPCNVDGPSEENYPILLYDKYVYWPLSYEDGRFSFAIVRTSNISTKPIDMLEIKGAKCIDSIELSPGNESVSFIGHDNKAVSVAFNDLAASPVLPTAQSPLSSLSSAPVYDTSDLEDDLEVGAIVGIVVGSVLGAMITVIGSYLYWQMLRRKRRAVSLSGRQRLSTEELRNGEPDSRDRSSLLGYGRRGSCRPTDSRSIVSSHGNPSNIPDYGTLVRSETFSSIGSNPLDDGPGDSHQSNGSR</sequence>
<evidence type="ECO:0000313" key="2">
    <source>
        <dbReference type="Proteomes" id="UP000799755"/>
    </source>
</evidence>
<comment type="caution">
    <text evidence="1">The sequence shown here is derived from an EMBL/GenBank/DDBJ whole genome shotgun (WGS) entry which is preliminary data.</text>
</comment>
<dbReference type="Proteomes" id="UP000799755">
    <property type="component" value="Unassembled WGS sequence"/>
</dbReference>